<dbReference type="Gene3D" id="6.10.140.1620">
    <property type="match status" value="1"/>
</dbReference>
<evidence type="ECO:0000256" key="1">
    <source>
        <dbReference type="ARBA" id="ARBA00004245"/>
    </source>
</evidence>
<comment type="subcellular location">
    <subcellularLocation>
        <location evidence="2">Cell projection</location>
        <location evidence="2">Filopodium</location>
    </subcellularLocation>
    <subcellularLocation>
        <location evidence="3">Cell projection</location>
        <location evidence="3">Lamellipodium</location>
    </subcellularLocation>
    <subcellularLocation>
        <location evidence="1">Cytoplasm</location>
        <location evidence="1">Cytoskeleton</location>
    </subcellularLocation>
</comment>
<dbReference type="Proteomes" id="UP001369086">
    <property type="component" value="Unassembled WGS sequence"/>
</dbReference>
<evidence type="ECO:0000256" key="5">
    <source>
        <dbReference type="ARBA" id="ARBA00022443"/>
    </source>
</evidence>
<proteinExistence type="inferred from homology"/>
<keyword evidence="10" id="KW-0966">Cell projection</keyword>
<feature type="region of interest" description="Disordered" evidence="12">
    <location>
        <begin position="250"/>
        <end position="363"/>
    </location>
</feature>
<dbReference type="SUPFAM" id="SSF50044">
    <property type="entry name" value="SH3-domain"/>
    <property type="match status" value="1"/>
</dbReference>
<keyword evidence="6" id="KW-0963">Cytoplasm</keyword>
<evidence type="ECO:0000259" key="13">
    <source>
        <dbReference type="PROSITE" id="PS50002"/>
    </source>
</evidence>
<dbReference type="Gene3D" id="2.30.30.40">
    <property type="entry name" value="SH3 Domains"/>
    <property type="match status" value="1"/>
</dbReference>
<dbReference type="InterPro" id="IPR012849">
    <property type="entry name" value="Abl-interactor_HHR_dom"/>
</dbReference>
<organism evidence="15 16">
    <name type="scientific">Huso huso</name>
    <name type="common">Beluga</name>
    <name type="synonym">Acipenser huso</name>
    <dbReference type="NCBI Taxonomy" id="61971"/>
    <lineage>
        <taxon>Eukaryota</taxon>
        <taxon>Metazoa</taxon>
        <taxon>Chordata</taxon>
        <taxon>Craniata</taxon>
        <taxon>Vertebrata</taxon>
        <taxon>Euteleostomi</taxon>
        <taxon>Actinopterygii</taxon>
        <taxon>Chondrostei</taxon>
        <taxon>Acipenseriformes</taxon>
        <taxon>Acipenseridae</taxon>
        <taxon>Huso</taxon>
    </lineage>
</organism>
<evidence type="ECO:0000256" key="4">
    <source>
        <dbReference type="ARBA" id="ARBA00010020"/>
    </source>
</evidence>
<evidence type="ECO:0000313" key="16">
    <source>
        <dbReference type="Proteomes" id="UP001369086"/>
    </source>
</evidence>
<dbReference type="InterPro" id="IPR001452">
    <property type="entry name" value="SH3_domain"/>
</dbReference>
<keyword evidence="5 11" id="KW-0728">SH3 domain</keyword>
<dbReference type="InterPro" id="IPR028455">
    <property type="entry name" value="ABI3_SH3"/>
</dbReference>
<dbReference type="Pfam" id="PF14604">
    <property type="entry name" value="SH3_9"/>
    <property type="match status" value="1"/>
</dbReference>
<feature type="compositionally biased region" description="Pro residues" evidence="12">
    <location>
        <begin position="300"/>
        <end position="324"/>
    </location>
</feature>
<dbReference type="Pfam" id="PF07815">
    <property type="entry name" value="Abi_HHR"/>
    <property type="match status" value="1"/>
</dbReference>
<protein>
    <submittedName>
        <fullName evidence="15">ABI family</fullName>
    </submittedName>
</protein>
<reference evidence="15 16" key="1">
    <citation type="submission" date="2021-05" db="EMBL/GenBank/DDBJ databases">
        <authorList>
            <person name="Zahm M."/>
            <person name="Klopp C."/>
            <person name="Cabau C."/>
            <person name="Kuhl H."/>
            <person name="Suciu R."/>
            <person name="Ciorpac M."/>
            <person name="Holostenco D."/>
            <person name="Gessner J."/>
            <person name="Wuertz S."/>
            <person name="Hohne C."/>
            <person name="Stock M."/>
            <person name="Gislard M."/>
            <person name="Lluch J."/>
            <person name="Milhes M."/>
            <person name="Lampietro C."/>
            <person name="Lopez Roques C."/>
            <person name="Donnadieu C."/>
            <person name="Du K."/>
            <person name="Schartl M."/>
            <person name="Guiguen Y."/>
        </authorList>
    </citation>
    <scope>NUCLEOTIDE SEQUENCE [LARGE SCALE GENOMIC DNA]</scope>
    <source>
        <strain evidence="15">Hh-F2</strain>
        <tissue evidence="15">Blood</tissue>
    </source>
</reference>
<keyword evidence="7" id="KW-0597">Phosphoprotein</keyword>
<dbReference type="PRINTS" id="PR00499">
    <property type="entry name" value="P67PHOX"/>
</dbReference>
<name>A0ABR0YCW1_HUSHU</name>
<feature type="domain" description="T-SNARE coiled-coil homology" evidence="14">
    <location>
        <begin position="50"/>
        <end position="112"/>
    </location>
</feature>
<gene>
    <name evidence="15" type="ORF">HHUSO_G31194</name>
</gene>
<evidence type="ECO:0000256" key="9">
    <source>
        <dbReference type="ARBA" id="ARBA00023212"/>
    </source>
</evidence>
<feature type="domain" description="SH3" evidence="13">
    <location>
        <begin position="367"/>
        <end position="425"/>
    </location>
</feature>
<comment type="similarity">
    <text evidence="4">Belongs to the ABI family.</text>
</comment>
<evidence type="ECO:0000259" key="14">
    <source>
        <dbReference type="PROSITE" id="PS50192"/>
    </source>
</evidence>
<feature type="compositionally biased region" description="Polar residues" evidence="12">
    <location>
        <begin position="167"/>
        <end position="188"/>
    </location>
</feature>
<dbReference type="PROSITE" id="PS50002">
    <property type="entry name" value="SH3"/>
    <property type="match status" value="1"/>
</dbReference>
<feature type="compositionally biased region" description="Pro residues" evidence="12">
    <location>
        <begin position="250"/>
        <end position="274"/>
    </location>
</feature>
<feature type="compositionally biased region" description="Polar residues" evidence="12">
    <location>
        <begin position="206"/>
        <end position="221"/>
    </location>
</feature>
<dbReference type="CDD" id="cd11826">
    <property type="entry name" value="SH3_Abi"/>
    <property type="match status" value="1"/>
</dbReference>
<evidence type="ECO:0000256" key="10">
    <source>
        <dbReference type="ARBA" id="ARBA00023273"/>
    </source>
</evidence>
<dbReference type="PANTHER" id="PTHR10460:SF60">
    <property type="entry name" value="ABI GENE FAMILY MEMBER 3"/>
    <property type="match status" value="1"/>
</dbReference>
<evidence type="ECO:0000256" key="12">
    <source>
        <dbReference type="SAM" id="MobiDB-lite"/>
    </source>
</evidence>
<accession>A0ABR0YCW1</accession>
<dbReference type="PANTHER" id="PTHR10460">
    <property type="entry name" value="ABL INTERACTOR FAMILY MEMBER"/>
    <property type="match status" value="1"/>
</dbReference>
<dbReference type="PROSITE" id="PS50192">
    <property type="entry name" value="T_SNARE"/>
    <property type="match status" value="1"/>
</dbReference>
<dbReference type="InterPro" id="IPR000727">
    <property type="entry name" value="T_SNARE_dom"/>
</dbReference>
<dbReference type="EMBL" id="JAHFZB010000036">
    <property type="protein sequence ID" value="KAK6470239.1"/>
    <property type="molecule type" value="Genomic_DNA"/>
</dbReference>
<keyword evidence="8" id="KW-0175">Coiled coil</keyword>
<evidence type="ECO:0000256" key="6">
    <source>
        <dbReference type="ARBA" id="ARBA00022490"/>
    </source>
</evidence>
<keyword evidence="16" id="KW-1185">Reference proteome</keyword>
<evidence type="ECO:0000313" key="15">
    <source>
        <dbReference type="EMBL" id="KAK6470239.1"/>
    </source>
</evidence>
<evidence type="ECO:0000256" key="7">
    <source>
        <dbReference type="ARBA" id="ARBA00022553"/>
    </source>
</evidence>
<feature type="compositionally biased region" description="Pro residues" evidence="12">
    <location>
        <begin position="283"/>
        <end position="292"/>
    </location>
</feature>
<sequence>MNDQNNTEEMQRIFQEAPAARQCLLDNYSNLHKVAEYCESNYLQGEDQAKALEETKAFTAQSLASVAYQISTLATSVLKLLDVQTDELSRMESSVNLVTQIVDMHREKVARREIGAFTTAKKVPRNQKIIPPTSQEPRGRYIRNPITYSSLDTIGHGVKGTGKQLGRTGTMNKKQSINNREAQGTLGRSSRAPEPVLCPVVPSLSRGPSMSSLNDRSTGSSFGIAVPPPSVPAFIVPDIPPPVLEECPLPPPLDMPPPPPAPPLNIPPPPPLAPTIPSVFAPAPAPPPPAPPLLTGEHSFPPPMMSDLLPPPMADGLPAPPPLPSNGLSSEVDFQAPPPPPEMYSEFDDCSPPPPPPVDYDVGAPPNYMEKVVALYAYNTDKADELSFEAGEVIYVIRKNADGWYEGVLNGVEGFFPENYVVQAS</sequence>
<feature type="region of interest" description="Disordered" evidence="12">
    <location>
        <begin position="153"/>
        <end position="221"/>
    </location>
</feature>
<comment type="caution">
    <text evidence="15">The sequence shown here is derived from an EMBL/GenBank/DDBJ whole genome shotgun (WGS) entry which is preliminary data.</text>
</comment>
<dbReference type="PRINTS" id="PR00452">
    <property type="entry name" value="SH3DOMAIN"/>
</dbReference>
<keyword evidence="9" id="KW-0206">Cytoskeleton</keyword>
<evidence type="ECO:0000256" key="8">
    <source>
        <dbReference type="ARBA" id="ARBA00023054"/>
    </source>
</evidence>
<evidence type="ECO:0000256" key="2">
    <source>
        <dbReference type="ARBA" id="ARBA00004486"/>
    </source>
</evidence>
<dbReference type="InterPro" id="IPR036028">
    <property type="entry name" value="SH3-like_dom_sf"/>
</dbReference>
<dbReference type="InterPro" id="IPR028457">
    <property type="entry name" value="ABI"/>
</dbReference>
<evidence type="ECO:0000256" key="11">
    <source>
        <dbReference type="PROSITE-ProRule" id="PRU00192"/>
    </source>
</evidence>
<evidence type="ECO:0000256" key="3">
    <source>
        <dbReference type="ARBA" id="ARBA00004510"/>
    </source>
</evidence>
<dbReference type="SMART" id="SM00326">
    <property type="entry name" value="SH3"/>
    <property type="match status" value="1"/>
</dbReference>